<dbReference type="EMBL" id="ABLOJW010000016">
    <property type="protein sequence ID" value="EKT4093471.1"/>
    <property type="molecule type" value="Genomic_DNA"/>
</dbReference>
<protein>
    <submittedName>
        <fullName evidence="1">Uncharacterized protein</fullName>
    </submittedName>
</protein>
<proteinExistence type="predicted"/>
<dbReference type="Proteomes" id="UP001218208">
    <property type="component" value="Unassembled WGS sequence"/>
</dbReference>
<evidence type="ECO:0000313" key="1">
    <source>
        <dbReference type="EMBL" id="EKT4093471.1"/>
    </source>
</evidence>
<dbReference type="AlphaFoldDB" id="A0AAI9C3I9"/>
<dbReference type="RefSeq" id="WP_153856167.1">
    <property type="nucleotide sequence ID" value="NZ_CP029773.1"/>
</dbReference>
<reference evidence="1" key="1">
    <citation type="submission" date="2022-07" db="EMBL/GenBank/DDBJ databases">
        <authorList>
            <consortium name="DAFM: The Division of Animal and Food Microbiology"/>
        </authorList>
    </citation>
    <scope>NUCLEOTIDE SEQUENCE</scope>
    <source>
        <strain evidence="1">19MO01SH01-2</strain>
    </source>
</reference>
<accession>A0AAI9C3I9</accession>
<gene>
    <name evidence="1" type="ORF">QEG23_003002</name>
</gene>
<evidence type="ECO:0000313" key="2">
    <source>
        <dbReference type="Proteomes" id="UP001218208"/>
    </source>
</evidence>
<sequence>MAGSDWGLLGPDRVPSNRRTRTLGLGRAVRRFNELAVPGLGGLWYGRQALYAALAMAVAKRLRTWNIRQSHIEVANAIEAVACTIGYHHNGWRPDWRMRGRQKLSRDTTAPSFKQASRSSYYVSQPMRMSTAQALPSLGLALAPSVRFNAFECSEEADVFLGSSIGHLSVGKNSLVDHLCYWVMGSPLRWKSAGVVAALNPLEGLDEDARHWLRHALLKGATLTEQQCQRRKAAWDWMACLHAEPGSIASLDDVQGPAQLDAAHWHDLRAGTKLVDVRNAAVAVLDSVEVELDARQRRFLQVDGTLPLAVRQALQALAVHAQSFLALNHFDEDANRFCSECVGTEADVLRALLRRDDQVLCLVDDCARPGPAYSGRPPVVEKGEQGADEEIAETGRNGLPLPAGISYRVENLHLLYLDLAGELDEAITTRNAASEATA</sequence>
<organism evidence="1 2">
    <name type="scientific">Stenotrophomonas maltophilia</name>
    <name type="common">Pseudomonas maltophilia</name>
    <name type="synonym">Xanthomonas maltophilia</name>
    <dbReference type="NCBI Taxonomy" id="40324"/>
    <lineage>
        <taxon>Bacteria</taxon>
        <taxon>Pseudomonadati</taxon>
        <taxon>Pseudomonadota</taxon>
        <taxon>Gammaproteobacteria</taxon>
        <taxon>Lysobacterales</taxon>
        <taxon>Lysobacteraceae</taxon>
        <taxon>Stenotrophomonas</taxon>
        <taxon>Stenotrophomonas maltophilia group</taxon>
    </lineage>
</organism>
<name>A0AAI9C3I9_STEMA</name>
<comment type="caution">
    <text evidence="1">The sequence shown here is derived from an EMBL/GenBank/DDBJ whole genome shotgun (WGS) entry which is preliminary data.</text>
</comment>